<organism evidence="2">
    <name type="scientific">Oryza sativa subsp. japonica</name>
    <name type="common">Rice</name>
    <dbReference type="NCBI Taxonomy" id="39947"/>
    <lineage>
        <taxon>Eukaryota</taxon>
        <taxon>Viridiplantae</taxon>
        <taxon>Streptophyta</taxon>
        <taxon>Embryophyta</taxon>
        <taxon>Tracheophyta</taxon>
        <taxon>Spermatophyta</taxon>
        <taxon>Magnoliopsida</taxon>
        <taxon>Liliopsida</taxon>
        <taxon>Poales</taxon>
        <taxon>Poaceae</taxon>
        <taxon>BOP clade</taxon>
        <taxon>Oryzoideae</taxon>
        <taxon>Oryzeae</taxon>
        <taxon>Oryzinae</taxon>
        <taxon>Oryza</taxon>
        <taxon>Oryza sativa</taxon>
    </lineage>
</organism>
<dbReference type="EMBL" id="AP011111">
    <property type="protein sequence ID" value="BAM28959.1"/>
    <property type="molecule type" value="Genomic_DNA"/>
</dbReference>
<sequence length="83" mass="9254">MKWFKTLTMRRKRPKSREGGGREGEGRSSGLIRLQGREEEGKGKEGGAASSVSRGGRRKGRGNEGGRGGGEERRIDLWVRKWL</sequence>
<feature type="compositionally biased region" description="Basic and acidic residues" evidence="1">
    <location>
        <begin position="61"/>
        <end position="71"/>
    </location>
</feature>
<reference evidence="2" key="1">
    <citation type="submission" date="2009-03" db="EMBL/GenBank/DDBJ databases">
        <title>Oryza sativa nipponbare(GA3) genomic DNA, chromosome 11, BAC clone:OSJNBb0018L01.</title>
        <authorList>
            <person name="Matsumoto T."/>
            <person name="Wu J."/>
            <person name="Kanamori H."/>
        </authorList>
    </citation>
    <scope>NUCLEOTIDE SEQUENCE</scope>
</reference>
<feature type="compositionally biased region" description="Basic and acidic residues" evidence="1">
    <location>
        <begin position="16"/>
        <end position="26"/>
    </location>
</feature>
<feature type="region of interest" description="Disordered" evidence="1">
    <location>
        <begin position="1"/>
        <end position="71"/>
    </location>
</feature>
<evidence type="ECO:0000313" key="2">
    <source>
        <dbReference type="EMBL" id="BAM28959.1"/>
    </source>
</evidence>
<feature type="compositionally biased region" description="Basic and acidic residues" evidence="1">
    <location>
        <begin position="35"/>
        <end position="45"/>
    </location>
</feature>
<evidence type="ECO:0000256" key="1">
    <source>
        <dbReference type="SAM" id="MobiDB-lite"/>
    </source>
</evidence>
<accession>I7GSI9</accession>
<name>I7GSI9_ORYSJ</name>
<proteinExistence type="predicted"/>
<dbReference type="AlphaFoldDB" id="I7GSI9"/>
<protein>
    <submittedName>
        <fullName evidence="2">Uncharacterized protein</fullName>
    </submittedName>
</protein>
<gene>
    <name evidence="2" type="primary">OSJNBb0018L01.20</name>
</gene>